<feature type="domain" description="4Fe-4S Wbl-type" evidence="12">
    <location>
        <begin position="1"/>
        <end position="58"/>
    </location>
</feature>
<dbReference type="InterPro" id="IPR034768">
    <property type="entry name" value="4FE4S_WBL"/>
</dbReference>
<evidence type="ECO:0000256" key="8">
    <source>
        <dbReference type="ARBA" id="ARBA00023015"/>
    </source>
</evidence>
<evidence type="ECO:0000313" key="13">
    <source>
        <dbReference type="EMBL" id="MFC5243731.1"/>
    </source>
</evidence>
<proteinExistence type="inferred from homology"/>
<keyword evidence="11" id="KW-0804">Transcription</keyword>
<evidence type="ECO:0000256" key="4">
    <source>
        <dbReference type="ARBA" id="ARBA00022485"/>
    </source>
</evidence>
<dbReference type="PANTHER" id="PTHR38839">
    <property type="entry name" value="TRANSCRIPTIONAL REGULATOR WHID-RELATED"/>
    <property type="match status" value="1"/>
</dbReference>
<evidence type="ECO:0000256" key="6">
    <source>
        <dbReference type="ARBA" id="ARBA00023004"/>
    </source>
</evidence>
<sequence length="147" mass="16274">MKDPDLFFPGTQADEQRLRLAKEICSSCAVSETCLEAALECSDAAGMRGGLTEAERRAVRRRFELRCDPARVAAALAGRDVYLTRPERQELVRWAVESGTPAPRLARVLKVSEAHVKKLLRRERRTDVDVYLGTPSAVQVTCEATSA</sequence>
<evidence type="ECO:0000259" key="12">
    <source>
        <dbReference type="PROSITE" id="PS51674"/>
    </source>
</evidence>
<gene>
    <name evidence="13" type="ORF">ACFPWV_28100</name>
</gene>
<evidence type="ECO:0000256" key="7">
    <source>
        <dbReference type="ARBA" id="ARBA00023014"/>
    </source>
</evidence>
<dbReference type="Proteomes" id="UP001596035">
    <property type="component" value="Unassembled WGS sequence"/>
</dbReference>
<evidence type="ECO:0000313" key="14">
    <source>
        <dbReference type="Proteomes" id="UP001596035"/>
    </source>
</evidence>
<dbReference type="InterPro" id="IPR003482">
    <property type="entry name" value="Whib"/>
</dbReference>
<evidence type="ECO:0000256" key="2">
    <source>
        <dbReference type="ARBA" id="ARBA00004496"/>
    </source>
</evidence>
<comment type="caution">
    <text evidence="13">The sequence shown here is derived from an EMBL/GenBank/DDBJ whole genome shotgun (WGS) entry which is preliminary data.</text>
</comment>
<accession>A0ABW0DYB5</accession>
<comment type="similarity">
    <text evidence="3">Belongs to the WhiB family.</text>
</comment>
<evidence type="ECO:0000256" key="5">
    <source>
        <dbReference type="ARBA" id="ARBA00022723"/>
    </source>
</evidence>
<keyword evidence="5" id="KW-0479">Metal-binding</keyword>
<keyword evidence="9" id="KW-0238">DNA-binding</keyword>
<comment type="cofactor">
    <cofactor evidence="1">
        <name>[4Fe-4S] cluster</name>
        <dbReference type="ChEBI" id="CHEBI:49883"/>
    </cofactor>
</comment>
<protein>
    <submittedName>
        <fullName evidence="13">WhiB family transcriptional regulator</fullName>
    </submittedName>
</protein>
<comment type="subcellular location">
    <subcellularLocation>
        <location evidence="2">Cytoplasm</location>
    </subcellularLocation>
</comment>
<evidence type="ECO:0000256" key="9">
    <source>
        <dbReference type="ARBA" id="ARBA00023125"/>
    </source>
</evidence>
<name>A0ABW0DYB5_9ACTN</name>
<dbReference type="EMBL" id="JBHSKN010000027">
    <property type="protein sequence ID" value="MFC5243731.1"/>
    <property type="molecule type" value="Genomic_DNA"/>
</dbReference>
<reference evidence="14" key="1">
    <citation type="journal article" date="2019" name="Int. J. Syst. Evol. Microbiol.">
        <title>The Global Catalogue of Microorganisms (GCM) 10K type strain sequencing project: providing services to taxonomists for standard genome sequencing and annotation.</title>
        <authorList>
            <consortium name="The Broad Institute Genomics Platform"/>
            <consortium name="The Broad Institute Genome Sequencing Center for Infectious Disease"/>
            <person name="Wu L."/>
            <person name="Ma J."/>
        </authorList>
    </citation>
    <scope>NUCLEOTIDE SEQUENCE [LARGE SCALE GENOMIC DNA]</scope>
    <source>
        <strain evidence="14">CGMCC 4.7131</strain>
    </source>
</reference>
<keyword evidence="14" id="KW-1185">Reference proteome</keyword>
<evidence type="ECO:0000256" key="11">
    <source>
        <dbReference type="ARBA" id="ARBA00023163"/>
    </source>
</evidence>
<dbReference type="PROSITE" id="PS51674">
    <property type="entry name" value="4FE4S_WBL"/>
    <property type="match status" value="1"/>
</dbReference>
<keyword evidence="4" id="KW-0004">4Fe-4S</keyword>
<evidence type="ECO:0000256" key="3">
    <source>
        <dbReference type="ARBA" id="ARBA00006597"/>
    </source>
</evidence>
<dbReference type="RefSeq" id="WP_382054483.1">
    <property type="nucleotide sequence ID" value="NZ_BAAATG010000003.1"/>
</dbReference>
<evidence type="ECO:0000256" key="10">
    <source>
        <dbReference type="ARBA" id="ARBA00023157"/>
    </source>
</evidence>
<organism evidence="13 14">
    <name type="scientific">Streptomyces atrovirens</name>
    <dbReference type="NCBI Taxonomy" id="285556"/>
    <lineage>
        <taxon>Bacteria</taxon>
        <taxon>Bacillati</taxon>
        <taxon>Actinomycetota</taxon>
        <taxon>Actinomycetes</taxon>
        <taxon>Kitasatosporales</taxon>
        <taxon>Streptomycetaceae</taxon>
        <taxon>Streptomyces</taxon>
    </lineage>
</organism>
<keyword evidence="10" id="KW-1015">Disulfide bond</keyword>
<keyword evidence="6" id="KW-0408">Iron</keyword>
<evidence type="ECO:0000256" key="1">
    <source>
        <dbReference type="ARBA" id="ARBA00001966"/>
    </source>
</evidence>
<keyword evidence="8" id="KW-0805">Transcription regulation</keyword>
<keyword evidence="7" id="KW-0411">Iron-sulfur</keyword>
<dbReference type="Pfam" id="PF02467">
    <property type="entry name" value="Whib"/>
    <property type="match status" value="1"/>
</dbReference>